<organism evidence="1 2">
    <name type="scientific">Kickxella alabastrina</name>
    <dbReference type="NCBI Taxonomy" id="61397"/>
    <lineage>
        <taxon>Eukaryota</taxon>
        <taxon>Fungi</taxon>
        <taxon>Fungi incertae sedis</taxon>
        <taxon>Zoopagomycota</taxon>
        <taxon>Kickxellomycotina</taxon>
        <taxon>Kickxellomycetes</taxon>
        <taxon>Kickxellales</taxon>
        <taxon>Kickxellaceae</taxon>
        <taxon>Kickxella</taxon>
    </lineage>
</organism>
<evidence type="ECO:0000313" key="2">
    <source>
        <dbReference type="Proteomes" id="UP001150581"/>
    </source>
</evidence>
<proteinExistence type="predicted"/>
<sequence>MHIRDIGHLAVLVAMQFSFTLGFLVNESVDEIASSNDRAAGITPVQVHIPPLMLPQDQVSPAILYSPAAQTSAPMQQANLIQPLLEAPEKENSGKDNGQTSTVTQWLSNTDTSSEGRRIAYDSNIDGIIMGPGASIAVVGSSLQINALLGQLAVPPSGSDLDSSLPLGWLFDGYSGAPSIGDQRVIKEKASSDPTFPAYQKPKSNSSNVVGLLETAVRNASPAPAAHNNAYDTQKVLAVKPVDIAPVAAVVSPVHPNIALPPAVHINSPAVAGGVSSCTVRNSTISNISCTHKAQIIGVSGVARVADRNYYTAGSETVPTQKVMGEIRQDPGSGMRYRGHKLMRGVNIGGFLVPEFWITPSLISSIPDPKPNDYLQLCNRLGPDATLRLMRKHWEAWVTEAEIKRLASSGLTHLRIPIGHWEFVDSDEGFVRGGLPYFKRLVYWANKYGMRVIPDMHTAPGSQNGFDNSGSTNGINWTSNQQNVAQSKRALQVMLRYIFSDPVILATVDAVDLLNEPFIDSLDFNQLWEYNAGGHTLITSGLQKIPPVISIVDRGFKEFSWWQTRWPRDWNAKFTDAYLDAHLYHVFDRNIDDWPLENHLRLVAQNGRDIKSNSTYFPIIVGEWSLALPQPALRGRENEARRRFAEAQLDAYEQGGAGWVFWCFKTESSPEWSFLDSLDRLWIPQPLTSREFQPISR</sequence>
<accession>A0ACC1I698</accession>
<keyword evidence="2" id="KW-1185">Reference proteome</keyword>
<reference evidence="1" key="1">
    <citation type="submission" date="2022-07" db="EMBL/GenBank/DDBJ databases">
        <title>Phylogenomic reconstructions and comparative analyses of Kickxellomycotina fungi.</title>
        <authorList>
            <person name="Reynolds N.K."/>
            <person name="Stajich J.E."/>
            <person name="Barry K."/>
            <person name="Grigoriev I.V."/>
            <person name="Crous P."/>
            <person name="Smith M.E."/>
        </authorList>
    </citation>
    <scope>NUCLEOTIDE SEQUENCE</scope>
    <source>
        <strain evidence="1">Benny 63K</strain>
    </source>
</reference>
<dbReference type="Proteomes" id="UP001150581">
    <property type="component" value="Unassembled WGS sequence"/>
</dbReference>
<dbReference type="EMBL" id="JANBPG010001705">
    <property type="protein sequence ID" value="KAJ1888662.1"/>
    <property type="molecule type" value="Genomic_DNA"/>
</dbReference>
<protein>
    <submittedName>
        <fullName evidence="1">Uncharacterized protein</fullName>
    </submittedName>
</protein>
<name>A0ACC1I698_9FUNG</name>
<gene>
    <name evidence="1" type="ORF">LPJ66_008455</name>
</gene>
<comment type="caution">
    <text evidence="1">The sequence shown here is derived from an EMBL/GenBank/DDBJ whole genome shotgun (WGS) entry which is preliminary data.</text>
</comment>
<evidence type="ECO:0000313" key="1">
    <source>
        <dbReference type="EMBL" id="KAJ1888662.1"/>
    </source>
</evidence>